<accession>A0A1F7WJ65</accession>
<dbReference type="EMBL" id="MGFH01000208">
    <property type="protein sequence ID" value="OGM02449.1"/>
    <property type="molecule type" value="Genomic_DNA"/>
</dbReference>
<feature type="signal peptide" evidence="1">
    <location>
        <begin position="1"/>
        <end position="21"/>
    </location>
</feature>
<dbReference type="SMART" id="SM00278">
    <property type="entry name" value="HhH1"/>
    <property type="match status" value="2"/>
</dbReference>
<feature type="domain" description="Helix-hairpin-helix DNA-binding motif class 1" evidence="2">
    <location>
        <begin position="299"/>
        <end position="318"/>
    </location>
</feature>
<dbReference type="Gene3D" id="1.10.150.320">
    <property type="entry name" value="Photosystem II 12 kDa extrinsic protein"/>
    <property type="match status" value="1"/>
</dbReference>
<dbReference type="PANTHER" id="PTHR37835:SF1">
    <property type="entry name" value="ALPHA-CLOSTRIPAIN"/>
    <property type="match status" value="1"/>
</dbReference>
<keyword evidence="1" id="KW-0732">Signal</keyword>
<dbReference type="Proteomes" id="UP000178735">
    <property type="component" value="Unassembled WGS sequence"/>
</dbReference>
<dbReference type="STRING" id="1817813.A2008_13895"/>
<name>A0A1F7WJ65_9BACT</name>
<evidence type="ECO:0000256" key="1">
    <source>
        <dbReference type="SAM" id="SignalP"/>
    </source>
</evidence>
<dbReference type="InterPro" id="IPR010994">
    <property type="entry name" value="RuvA_2-like"/>
</dbReference>
<dbReference type="InterPro" id="IPR005077">
    <property type="entry name" value="Peptidase_C11"/>
</dbReference>
<dbReference type="InterPro" id="IPR003583">
    <property type="entry name" value="Hlx-hairpin-Hlx_DNA-bd_motif"/>
</dbReference>
<gene>
    <name evidence="3" type="ORF">A2008_13895</name>
</gene>
<dbReference type="Pfam" id="PF12836">
    <property type="entry name" value="HHH_3"/>
    <property type="match status" value="1"/>
</dbReference>
<evidence type="ECO:0000313" key="3">
    <source>
        <dbReference type="EMBL" id="OGM02449.1"/>
    </source>
</evidence>
<comment type="caution">
    <text evidence="3">The sequence shown here is derived from an EMBL/GenBank/DDBJ whole genome shotgun (WGS) entry which is preliminary data.</text>
</comment>
<protein>
    <recommendedName>
        <fullName evidence="2">Helix-hairpin-helix DNA-binding motif class 1 domain-containing protein</fullName>
    </recommendedName>
</protein>
<dbReference type="AlphaFoldDB" id="A0A1F7WJ65"/>
<dbReference type="GO" id="GO:0003677">
    <property type="term" value="F:DNA binding"/>
    <property type="evidence" value="ECO:0007669"/>
    <property type="project" value="InterPro"/>
</dbReference>
<dbReference type="Gene3D" id="3.40.50.11970">
    <property type="match status" value="1"/>
</dbReference>
<dbReference type="SUPFAM" id="SSF47781">
    <property type="entry name" value="RuvA domain 2-like"/>
    <property type="match status" value="1"/>
</dbReference>
<feature type="domain" description="Helix-hairpin-helix DNA-binding motif class 1" evidence="2">
    <location>
        <begin position="268"/>
        <end position="287"/>
    </location>
</feature>
<sequence length="761" mass="85728">MRKLKVLVLIAVLLTFTMAIAGVSTAADAPKPTADQILKALLNEYKVTFFKHRLTAIVLKDKNTQVEMAQKLAATPEGDFGTREVSVVRDYLRSISTFKNVDTNQYLGEKMPLLVKGLFGRINDIYTQKLEDLSEKISTLTVISILKNDTKTIDELNNYFKRQTGISGASFAVLMGQINTAVKFQLNSKQNIASDYNKNLVKNFDAFSSAFKKVSLQSFDAKNIEKIKKYTHKKIWKIVSAAILEEIADLPSDIERFGKIDVNKASEADLVNIPGVSKDMAAKIINFRNERGGVITSVHELDSIKGIGAKTVRKLKSALFAKDFVMPEKEWTVMCFINGDNNLEMASLLGINVMERVGSTENMNVVVQIDRIGVNEFGSPEEAQSNAMLDGNWSTCRRYFVQKDSRLFELNSILLEKMGEVDMGSHKNFVEFCKSTITRFPAKHYMVLISNHGSEFGIGGISFDDQSKNHMSTIHIGQALSEVRDFIKNQNGNDLIDLMVFDCCLLSKMEVVKEIAEYVHGVYACENVQINWYAYDTFLRTLTSKPDMKGNELAFSYLKAYVDYMRGWVKQRGLADKMVLTSTAFDMSKFKDFDEAFIKFAAKLNEYVDASPEAVEKALKTMKNLSDVSVFDLIDFVKKVKAEAKGNKEMVRACDELLKTYGAPVKKLDHKEFHYSAFNSSSFVMGEAHNYIEETGNGLSIGIFTKPTWLTIGAAKPDWGLNETNVMNFLNKFKTGDYPNLKLSQESEWDEFLIKMIDRAN</sequence>
<feature type="chain" id="PRO_5009533457" description="Helix-hairpin-helix DNA-binding motif class 1 domain-containing protein" evidence="1">
    <location>
        <begin position="22"/>
        <end position="761"/>
    </location>
</feature>
<evidence type="ECO:0000259" key="2">
    <source>
        <dbReference type="SMART" id="SM00278"/>
    </source>
</evidence>
<evidence type="ECO:0000313" key="4">
    <source>
        <dbReference type="Proteomes" id="UP000178735"/>
    </source>
</evidence>
<dbReference type="Pfam" id="PF03415">
    <property type="entry name" value="Peptidase_C11"/>
    <property type="match status" value="1"/>
</dbReference>
<reference evidence="3 4" key="1">
    <citation type="journal article" date="2016" name="Nat. Commun.">
        <title>Thousands of microbial genomes shed light on interconnected biogeochemical processes in an aquifer system.</title>
        <authorList>
            <person name="Anantharaman K."/>
            <person name="Brown C.T."/>
            <person name="Hug L.A."/>
            <person name="Sharon I."/>
            <person name="Castelle C.J."/>
            <person name="Probst A.J."/>
            <person name="Thomas B.C."/>
            <person name="Singh A."/>
            <person name="Wilkins M.J."/>
            <person name="Karaoz U."/>
            <person name="Brodie E.L."/>
            <person name="Williams K.H."/>
            <person name="Hubbard S.S."/>
            <person name="Banfield J.F."/>
        </authorList>
    </citation>
    <scope>NUCLEOTIDE SEQUENCE [LARGE SCALE GENOMIC DNA]</scope>
</reference>
<proteinExistence type="predicted"/>
<dbReference type="PANTHER" id="PTHR37835">
    <property type="entry name" value="ALPHA-CLOSTRIPAIN"/>
    <property type="match status" value="1"/>
</dbReference>
<dbReference type="GO" id="GO:0006281">
    <property type="term" value="P:DNA repair"/>
    <property type="evidence" value="ECO:0007669"/>
    <property type="project" value="InterPro"/>
</dbReference>
<organism evidence="3 4">
    <name type="scientific">Candidatus Wallbacteria bacterium GWC2_49_35</name>
    <dbReference type="NCBI Taxonomy" id="1817813"/>
    <lineage>
        <taxon>Bacteria</taxon>
        <taxon>Candidatus Walliibacteriota</taxon>
    </lineage>
</organism>